<keyword evidence="4" id="KW-0067">ATP-binding</keyword>
<evidence type="ECO:0000256" key="4">
    <source>
        <dbReference type="ARBA" id="ARBA00022840"/>
    </source>
</evidence>
<dbReference type="EMBL" id="JAGQHR010001190">
    <property type="protein sequence ID" value="MCA9730419.1"/>
    <property type="molecule type" value="Genomic_DNA"/>
</dbReference>
<evidence type="ECO:0000313" key="11">
    <source>
        <dbReference type="Proteomes" id="UP000697710"/>
    </source>
</evidence>
<evidence type="ECO:0000256" key="1">
    <source>
        <dbReference type="ARBA" id="ARBA00013169"/>
    </source>
</evidence>
<dbReference type="PANTHER" id="PTHR11946">
    <property type="entry name" value="VALYL-TRNA SYNTHETASES"/>
    <property type="match status" value="1"/>
</dbReference>
<reference evidence="10" key="1">
    <citation type="submission" date="2020-04" db="EMBL/GenBank/DDBJ databases">
        <authorList>
            <person name="Zhang T."/>
        </authorList>
    </citation>
    <scope>NUCLEOTIDE SEQUENCE</scope>
    <source>
        <strain evidence="10">HKST-UBA01</strain>
    </source>
</reference>
<reference evidence="10" key="2">
    <citation type="journal article" date="2021" name="Microbiome">
        <title>Successional dynamics and alternative stable states in a saline activated sludge microbial community over 9 years.</title>
        <authorList>
            <person name="Wang Y."/>
            <person name="Ye J."/>
            <person name="Ju F."/>
            <person name="Liu L."/>
            <person name="Boyd J.A."/>
            <person name="Deng Y."/>
            <person name="Parks D.H."/>
            <person name="Jiang X."/>
            <person name="Yin X."/>
            <person name="Woodcroft B.J."/>
            <person name="Tyson G.W."/>
            <person name="Hugenholtz P."/>
            <person name="Polz M.F."/>
            <person name="Zhang T."/>
        </authorList>
    </citation>
    <scope>NUCLEOTIDE SEQUENCE</scope>
    <source>
        <strain evidence="10">HKST-UBA01</strain>
    </source>
</reference>
<evidence type="ECO:0000256" key="5">
    <source>
        <dbReference type="ARBA" id="ARBA00022917"/>
    </source>
</evidence>
<dbReference type="Pfam" id="PF00133">
    <property type="entry name" value="tRNA-synt_1"/>
    <property type="match status" value="1"/>
</dbReference>
<dbReference type="PANTHER" id="PTHR11946:SF93">
    <property type="entry name" value="VALINE--TRNA LIGASE, CHLOROPLASTIC_MITOCHONDRIAL 2"/>
    <property type="match status" value="1"/>
</dbReference>
<comment type="caution">
    <text evidence="10">The sequence shown here is derived from an EMBL/GenBank/DDBJ whole genome shotgun (WGS) entry which is preliminary data.</text>
</comment>
<feature type="non-terminal residue" evidence="10">
    <location>
        <position position="1"/>
    </location>
</feature>
<feature type="region of interest" description="Disordered" evidence="8">
    <location>
        <begin position="59"/>
        <end position="79"/>
    </location>
</feature>
<dbReference type="InterPro" id="IPR002300">
    <property type="entry name" value="aa-tRNA-synth_Ia"/>
</dbReference>
<dbReference type="GO" id="GO:0005524">
    <property type="term" value="F:ATP binding"/>
    <property type="evidence" value="ECO:0007669"/>
    <property type="project" value="UniProtKB-KW"/>
</dbReference>
<feature type="compositionally biased region" description="Basic and acidic residues" evidence="8">
    <location>
        <begin position="123"/>
        <end position="140"/>
    </location>
</feature>
<evidence type="ECO:0000256" key="3">
    <source>
        <dbReference type="ARBA" id="ARBA00022741"/>
    </source>
</evidence>
<dbReference type="SUPFAM" id="SSF52374">
    <property type="entry name" value="Nucleotidylyl transferase"/>
    <property type="match status" value="1"/>
</dbReference>
<protein>
    <recommendedName>
        <fullName evidence="1">valine--tRNA ligase</fullName>
        <ecNumber evidence="1">6.1.1.9</ecNumber>
    </recommendedName>
    <alternativeName>
        <fullName evidence="7">Valyl-tRNA synthetase</fullName>
    </alternativeName>
</protein>
<organism evidence="10 11">
    <name type="scientific">Eiseniibacteriota bacterium</name>
    <dbReference type="NCBI Taxonomy" id="2212470"/>
    <lineage>
        <taxon>Bacteria</taxon>
        <taxon>Candidatus Eiseniibacteriota</taxon>
    </lineage>
</organism>
<evidence type="ECO:0000313" key="10">
    <source>
        <dbReference type="EMBL" id="MCA9730419.1"/>
    </source>
</evidence>
<dbReference type="Proteomes" id="UP000697710">
    <property type="component" value="Unassembled WGS sequence"/>
</dbReference>
<feature type="region of interest" description="Disordered" evidence="8">
    <location>
        <begin position="121"/>
        <end position="140"/>
    </location>
</feature>
<evidence type="ECO:0000256" key="8">
    <source>
        <dbReference type="SAM" id="MobiDB-lite"/>
    </source>
</evidence>
<sequence length="199" mass="22624">VPFPVWFCAGCGHVFRAPEAWLPVLDHDNHRIDEACPSCGGTTWEPERDVMDTWATSSETPSINHRWGEREDERRSPLPMSLRPQAHDIIRTWAFYTIVKSWAHFADVPWGDVMVSGHVQTSKGEKISKSKSNAPKDPRQMLDAHGADAVRYWGLSATLGSDYQYSEDDLKQGRRLGVKLWNASRLARQHLADFDPRAE</sequence>
<accession>A0A956M3K0</accession>
<dbReference type="EC" id="6.1.1.9" evidence="1"/>
<dbReference type="GO" id="GO:0005829">
    <property type="term" value="C:cytosol"/>
    <property type="evidence" value="ECO:0007669"/>
    <property type="project" value="TreeGrafter"/>
</dbReference>
<dbReference type="Gene3D" id="1.10.730.10">
    <property type="entry name" value="Isoleucyl-tRNA Synthetase, Domain 1"/>
    <property type="match status" value="1"/>
</dbReference>
<keyword evidence="2 10" id="KW-0436">Ligase</keyword>
<feature type="non-terminal residue" evidence="10">
    <location>
        <position position="199"/>
    </location>
</feature>
<gene>
    <name evidence="10" type="ORF">KC729_22245</name>
</gene>
<evidence type="ECO:0000259" key="9">
    <source>
        <dbReference type="Pfam" id="PF00133"/>
    </source>
</evidence>
<dbReference type="Gene3D" id="3.40.50.620">
    <property type="entry name" value="HUPs"/>
    <property type="match status" value="1"/>
</dbReference>
<feature type="domain" description="Aminoacyl-tRNA synthetase class Ia" evidence="9">
    <location>
        <begin position="39"/>
        <end position="164"/>
    </location>
</feature>
<dbReference type="InterPro" id="IPR014729">
    <property type="entry name" value="Rossmann-like_a/b/a_fold"/>
</dbReference>
<evidence type="ECO:0000256" key="2">
    <source>
        <dbReference type="ARBA" id="ARBA00022598"/>
    </source>
</evidence>
<evidence type="ECO:0000256" key="7">
    <source>
        <dbReference type="ARBA" id="ARBA00029936"/>
    </source>
</evidence>
<dbReference type="GO" id="GO:0004832">
    <property type="term" value="F:valine-tRNA ligase activity"/>
    <property type="evidence" value="ECO:0007669"/>
    <property type="project" value="UniProtKB-EC"/>
</dbReference>
<keyword evidence="5" id="KW-0648">Protein biosynthesis</keyword>
<name>A0A956M3K0_UNCEI</name>
<feature type="compositionally biased region" description="Basic and acidic residues" evidence="8">
    <location>
        <begin position="66"/>
        <end position="76"/>
    </location>
</feature>
<evidence type="ECO:0000256" key="6">
    <source>
        <dbReference type="ARBA" id="ARBA00023146"/>
    </source>
</evidence>
<keyword evidence="6" id="KW-0030">Aminoacyl-tRNA synthetase</keyword>
<dbReference type="AlphaFoldDB" id="A0A956M3K0"/>
<dbReference type="GO" id="GO:0006438">
    <property type="term" value="P:valyl-tRNA aminoacylation"/>
    <property type="evidence" value="ECO:0007669"/>
    <property type="project" value="InterPro"/>
</dbReference>
<dbReference type="InterPro" id="IPR002303">
    <property type="entry name" value="Valyl-tRNA_ligase"/>
</dbReference>
<proteinExistence type="predicted"/>
<keyword evidence="3" id="KW-0547">Nucleotide-binding</keyword>